<dbReference type="Proteomes" id="UP000694546">
    <property type="component" value="Chromosome 22"/>
</dbReference>
<dbReference type="OMA" id="TSSRQYM"/>
<accession>A0A8C5CXU8</accession>
<feature type="compositionally biased region" description="Basic and acidic residues" evidence="4">
    <location>
        <begin position="438"/>
        <end position="452"/>
    </location>
</feature>
<feature type="compositionally biased region" description="Polar residues" evidence="4">
    <location>
        <begin position="1020"/>
        <end position="1030"/>
    </location>
</feature>
<dbReference type="Pfam" id="PF07894">
    <property type="entry name" value="SACK1"/>
    <property type="match status" value="1"/>
</dbReference>
<dbReference type="SUPFAM" id="SSF56024">
    <property type="entry name" value="Phospholipase D/nuclease"/>
    <property type="match status" value="1"/>
</dbReference>
<evidence type="ECO:0000256" key="1">
    <source>
        <dbReference type="ARBA" id="ARBA00004496"/>
    </source>
</evidence>
<protein>
    <recommendedName>
        <fullName evidence="5">Scaffolding anchor of CK1 domain-containing protein</fullName>
    </recommendedName>
</protein>
<dbReference type="InterPro" id="IPR050944">
    <property type="entry name" value="FAM83"/>
</dbReference>
<feature type="compositionally biased region" description="Basic and acidic residues" evidence="4">
    <location>
        <begin position="749"/>
        <end position="794"/>
    </location>
</feature>
<dbReference type="PANTHER" id="PTHR16181:SF26">
    <property type="entry name" value="PROTEIN FAM83H"/>
    <property type="match status" value="1"/>
</dbReference>
<gene>
    <name evidence="6" type="primary">fam83hb</name>
</gene>
<dbReference type="Ensembl" id="ENSGMOT00000036250.1">
    <property type="protein sequence ID" value="ENSGMOP00000067229.1"/>
    <property type="gene ID" value="ENSGMOG00000022827.1"/>
</dbReference>
<keyword evidence="7" id="KW-1185">Reference proteome</keyword>
<dbReference type="GO" id="GO:0019901">
    <property type="term" value="F:protein kinase binding"/>
    <property type="evidence" value="ECO:0007669"/>
    <property type="project" value="TreeGrafter"/>
</dbReference>
<dbReference type="GO" id="GO:0007165">
    <property type="term" value="P:signal transduction"/>
    <property type="evidence" value="ECO:0007669"/>
    <property type="project" value="TreeGrafter"/>
</dbReference>
<feature type="compositionally biased region" description="Polar residues" evidence="4">
    <location>
        <begin position="1096"/>
        <end position="1128"/>
    </location>
</feature>
<dbReference type="FunFam" id="3.30.870.10:FF:000004">
    <property type="entry name" value="protein FAM83H isoform X2"/>
    <property type="match status" value="1"/>
</dbReference>
<name>A0A8C5CXU8_GADMO</name>
<dbReference type="PANTHER" id="PTHR16181">
    <property type="entry name" value="PROTEIN FAM83A-RELATED"/>
    <property type="match status" value="1"/>
</dbReference>
<evidence type="ECO:0000256" key="4">
    <source>
        <dbReference type="SAM" id="MobiDB-lite"/>
    </source>
</evidence>
<feature type="region of interest" description="Disordered" evidence="4">
    <location>
        <begin position="713"/>
        <end position="737"/>
    </location>
</feature>
<feature type="compositionally biased region" description="Basic and acidic residues" evidence="4">
    <location>
        <begin position="490"/>
        <end position="506"/>
    </location>
</feature>
<feature type="region of interest" description="Disordered" evidence="4">
    <location>
        <begin position="429"/>
        <end position="452"/>
    </location>
</feature>
<evidence type="ECO:0000256" key="3">
    <source>
        <dbReference type="ARBA" id="ARBA00022490"/>
    </source>
</evidence>
<feature type="compositionally biased region" description="Basic and acidic residues" evidence="4">
    <location>
        <begin position="1033"/>
        <end position="1044"/>
    </location>
</feature>
<evidence type="ECO:0000256" key="2">
    <source>
        <dbReference type="ARBA" id="ARBA00006937"/>
    </source>
</evidence>
<evidence type="ECO:0000313" key="6">
    <source>
        <dbReference type="Ensembl" id="ENSGMOP00000067229.1"/>
    </source>
</evidence>
<feature type="region of interest" description="Disordered" evidence="4">
    <location>
        <begin position="856"/>
        <end position="1195"/>
    </location>
</feature>
<feature type="compositionally biased region" description="Polar residues" evidence="4">
    <location>
        <begin position="816"/>
        <end position="829"/>
    </location>
</feature>
<sequence>MAHRSQSSSVGDNPLDPNYLPPHYREEYRLAIDALIEDDSQGYYEFLQKADVVPFLAQPEIDHIKSTLQTPSQSQSASMPELTYHEGVMEDDGSSDTYWPVHSDLDAPGLDLGWPQQQHSFIGPTEVTTLINPSDPEMPSIKEQARRLIKSAYHVIAVVMDIFTDVDIFSDLLDAAARHVPVYILLDEQNAHHFVAMVNNCRVNLDLIQMMRVRTVAGITYYCRTGKSFKGQVKDRFLLADCRAVISGNYSFMWSYEKIHRCIAHLFLGELVASFDEEFRILFAQSEPLIIDQSIVPHGNSDYQSSQFGLKRSQSLLSNRAFPRQNELPSAFPYGESDRNPLAFRRNEPFRHSMEPTAGITIGKYAQQQFHLQQSYLEQGRSIVSRQMELSSTGFKRHSYAEGTQESYSSSKQYMKHRVMNNLEETDYQREQTQQRSYYHEGPEHGSGHGHYDRLQMHASNLALDQRSESSYTSEPPVVGGYGRDYLSSDDLKGPEGLHGHHEAGRYEGVSTQKRPTIGQPFACQNSPTQPHPPEKQPFLKPSEQERDQDPSARQGMRSWRINSFLSTYEDGGEEGLPQALGPDAFDDDPSAQQVADPQRSTNRYGIKEMPSKPDVLRPRFGKPVLHDNSEKDSGTTRVLQPSTTYSQHMMEKAREKESDMERDRLGTREGTGDVEMKEGPEVTVSKHESFRNRVNPMLMRSSRLRSSLIFSSSKVEKHSGGLGLNPATEEDEDLDHIRTTSIVAQMLEKRKSLNREPFEWRKKTEEKDKDDEKQKVPAKEKGETSFKDLKDKFQNAGQEIKTSPAEAPSDVTAGSLKTQQESSLNMNDPASRLQYFKDLAAKRKASRMETETALKAIGPIEKKPDLLDKTHHSTATHDIPSVSVNPPEPEPKKLDISSRLAELTRRSSVSGNKPPAVSTKPSVNQLKPTEPDSTRKAGNGSEVQKKDPFKSLKPFPSPNIFRKDPLKLKALNPRRVSSGEDMLTADATDAEKSELKKSRSHSSSSMMRSDSREVLNKYCGSNTSINTIGSDGKSEGKPLDFLKKQTQRLKGLLGPKDKDKKSAASADEKTMRTVVEITEDSSKKSSTSSHTGSSNNDQPNANHKVSAGTSGPSRYQSTGGSVLFSSNLRDDTKVILGQISANSQKNRLDQDKAGGAKEGDPGDKGLERQNSLRKTLFSRPQTNPQEREGLLKRMESMRKEKKVYSRFEVCVPANRSRQVGWKK</sequence>
<evidence type="ECO:0000313" key="7">
    <source>
        <dbReference type="Proteomes" id="UP000694546"/>
    </source>
</evidence>
<feature type="compositionally biased region" description="Basic and acidic residues" evidence="4">
    <location>
        <begin position="1186"/>
        <end position="1195"/>
    </location>
</feature>
<feature type="domain" description="Scaffolding anchor of CK1" evidence="5">
    <location>
        <begin position="13"/>
        <end position="288"/>
    </location>
</feature>
<feature type="compositionally biased region" description="Polar residues" evidence="4">
    <location>
        <begin position="1169"/>
        <end position="1185"/>
    </location>
</feature>
<feature type="region of interest" description="Disordered" evidence="4">
    <location>
        <begin position="749"/>
        <end position="830"/>
    </location>
</feature>
<dbReference type="GO" id="GO:0030335">
    <property type="term" value="P:positive regulation of cell migration"/>
    <property type="evidence" value="ECO:0007669"/>
    <property type="project" value="TreeGrafter"/>
</dbReference>
<feature type="compositionally biased region" description="Basic and acidic residues" evidence="4">
    <location>
        <begin position="650"/>
        <end position="692"/>
    </location>
</feature>
<feature type="compositionally biased region" description="Polar residues" evidence="4">
    <location>
        <begin position="636"/>
        <end position="648"/>
    </location>
</feature>
<feature type="region of interest" description="Disordered" evidence="4">
    <location>
        <begin position="466"/>
        <end position="696"/>
    </location>
</feature>
<feature type="compositionally biased region" description="Polar residues" evidence="4">
    <location>
        <begin position="1"/>
        <end position="11"/>
    </location>
</feature>
<dbReference type="GO" id="GO:0045095">
    <property type="term" value="C:keratin filament"/>
    <property type="evidence" value="ECO:0007669"/>
    <property type="project" value="TreeGrafter"/>
</dbReference>
<keyword evidence="3" id="KW-0963">Cytoplasm</keyword>
<feature type="compositionally biased region" description="Basic and acidic residues" evidence="4">
    <location>
        <begin position="606"/>
        <end position="618"/>
    </location>
</feature>
<feature type="compositionally biased region" description="Basic and acidic residues" evidence="4">
    <location>
        <begin position="1147"/>
        <end position="1168"/>
    </location>
</feature>
<dbReference type="GeneTree" id="ENSGT00940000159342"/>
<feature type="compositionally biased region" description="Basic and acidic residues" evidence="4">
    <location>
        <begin position="625"/>
        <end position="635"/>
    </location>
</feature>
<dbReference type="AlphaFoldDB" id="A0A8C5CXU8"/>
<dbReference type="GO" id="GO:0045104">
    <property type="term" value="P:intermediate filament cytoskeleton organization"/>
    <property type="evidence" value="ECO:0007669"/>
    <property type="project" value="TreeGrafter"/>
</dbReference>
<comment type="similarity">
    <text evidence="2">Belongs to the FAM83 family.</text>
</comment>
<dbReference type="Gene3D" id="3.30.870.10">
    <property type="entry name" value="Endonuclease Chain A"/>
    <property type="match status" value="1"/>
</dbReference>
<feature type="compositionally biased region" description="Low complexity" evidence="4">
    <location>
        <begin position="1085"/>
        <end position="1095"/>
    </location>
</feature>
<dbReference type="GO" id="GO:0005737">
    <property type="term" value="C:cytoplasm"/>
    <property type="evidence" value="ECO:0007669"/>
    <property type="project" value="UniProtKB-SubCell"/>
</dbReference>
<feature type="compositionally biased region" description="Basic and acidic residues" evidence="4">
    <location>
        <begin position="861"/>
        <end position="872"/>
    </location>
</feature>
<reference evidence="6" key="1">
    <citation type="submission" date="2025-08" db="UniProtKB">
        <authorList>
            <consortium name="Ensembl"/>
        </authorList>
    </citation>
    <scope>IDENTIFICATION</scope>
</reference>
<dbReference type="InterPro" id="IPR012461">
    <property type="entry name" value="SACK1"/>
</dbReference>
<feature type="compositionally biased region" description="Polar residues" evidence="4">
    <location>
        <begin position="591"/>
        <end position="604"/>
    </location>
</feature>
<dbReference type="GO" id="GO:1990254">
    <property type="term" value="F:keratin filament binding"/>
    <property type="evidence" value="ECO:0007669"/>
    <property type="project" value="TreeGrafter"/>
</dbReference>
<proteinExistence type="inferred from homology"/>
<organism evidence="6 7">
    <name type="scientific">Gadus morhua</name>
    <name type="common">Atlantic cod</name>
    <dbReference type="NCBI Taxonomy" id="8049"/>
    <lineage>
        <taxon>Eukaryota</taxon>
        <taxon>Metazoa</taxon>
        <taxon>Chordata</taxon>
        <taxon>Craniata</taxon>
        <taxon>Vertebrata</taxon>
        <taxon>Euteleostomi</taxon>
        <taxon>Actinopterygii</taxon>
        <taxon>Neopterygii</taxon>
        <taxon>Teleostei</taxon>
        <taxon>Neoteleostei</taxon>
        <taxon>Acanthomorphata</taxon>
        <taxon>Zeiogadaria</taxon>
        <taxon>Gadariae</taxon>
        <taxon>Gadiformes</taxon>
        <taxon>Gadoidei</taxon>
        <taxon>Gadidae</taxon>
        <taxon>Gadus</taxon>
    </lineage>
</organism>
<comment type="subcellular location">
    <subcellularLocation>
        <location evidence="1">Cytoplasm</location>
    </subcellularLocation>
</comment>
<dbReference type="GO" id="GO:0044380">
    <property type="term" value="P:protein localization to cytoskeleton"/>
    <property type="evidence" value="ECO:0007669"/>
    <property type="project" value="TreeGrafter"/>
</dbReference>
<reference evidence="6" key="2">
    <citation type="submission" date="2025-09" db="UniProtKB">
        <authorList>
            <consortium name="Ensembl"/>
        </authorList>
    </citation>
    <scope>IDENTIFICATION</scope>
</reference>
<evidence type="ECO:0000259" key="5">
    <source>
        <dbReference type="Pfam" id="PF07894"/>
    </source>
</evidence>
<feature type="compositionally biased region" description="Basic and acidic residues" evidence="4">
    <location>
        <begin position="1056"/>
        <end position="1072"/>
    </location>
</feature>
<feature type="region of interest" description="Disordered" evidence="4">
    <location>
        <begin position="1"/>
        <end position="20"/>
    </location>
</feature>